<evidence type="ECO:0000256" key="1">
    <source>
        <dbReference type="SAM" id="MobiDB-lite"/>
    </source>
</evidence>
<dbReference type="eggNOG" id="COG5651">
    <property type="taxonomic scope" value="Bacteria"/>
</dbReference>
<accession>D5ZT69</accession>
<dbReference type="AlphaFoldDB" id="D5ZT69"/>
<feature type="region of interest" description="Disordered" evidence="1">
    <location>
        <begin position="1"/>
        <end position="74"/>
    </location>
</feature>
<evidence type="ECO:0000313" key="2">
    <source>
        <dbReference type="EMBL" id="EFE66770.2"/>
    </source>
</evidence>
<dbReference type="EMBL" id="DS999641">
    <property type="protein sequence ID" value="EFE66770.2"/>
    <property type="molecule type" value="Genomic_DNA"/>
</dbReference>
<organism evidence="2 3">
    <name type="scientific">Streptomyces viridosporus (strain ATCC 14672 / DSM 40746 / JCM 4963 / KCTC 9882 / NRRL B-12104 / FH 1290)</name>
    <name type="common">Streptomyces ghanaensis</name>
    <dbReference type="NCBI Taxonomy" id="566461"/>
    <lineage>
        <taxon>Bacteria</taxon>
        <taxon>Bacillati</taxon>
        <taxon>Actinomycetota</taxon>
        <taxon>Actinomycetes</taxon>
        <taxon>Kitasatosporales</taxon>
        <taxon>Streptomycetaceae</taxon>
        <taxon>Streptomyces</taxon>
    </lineage>
</organism>
<dbReference type="Proteomes" id="UP000003824">
    <property type="component" value="Unassembled WGS sequence"/>
</dbReference>
<evidence type="ECO:0000313" key="3">
    <source>
        <dbReference type="Proteomes" id="UP000003824"/>
    </source>
</evidence>
<reference evidence="3" key="1">
    <citation type="submission" date="2008-12" db="EMBL/GenBank/DDBJ databases">
        <title>Annotation of Streptomyces ghanaensis ATCC 14672.</title>
        <authorList>
            <consortium name="The Broad Institute Genome Sequencing Platform"/>
            <consortium name="Broad Institute Microbial Sequencing Center"/>
            <person name="Fischbach M."/>
            <person name="Ward D."/>
            <person name="Young S."/>
            <person name="Kodira C.D."/>
            <person name="Zeng Q."/>
            <person name="Koehrsen M."/>
            <person name="Godfrey P."/>
            <person name="Alvarado L."/>
            <person name="Berlin A.M."/>
            <person name="Borenstein D."/>
            <person name="Chen Z."/>
            <person name="Engels R."/>
            <person name="Freedman E."/>
            <person name="Gellesch M."/>
            <person name="Goldberg J."/>
            <person name="Griggs A."/>
            <person name="Gujja S."/>
            <person name="Heiman D.I."/>
            <person name="Hepburn T.A."/>
            <person name="Howarth C."/>
            <person name="Jen D."/>
            <person name="Larson L."/>
            <person name="Lewis B."/>
            <person name="Mehta T."/>
            <person name="Park D."/>
            <person name="Pearson M."/>
            <person name="Roberts A."/>
            <person name="Saif S."/>
            <person name="Shea T.D."/>
            <person name="Shenoy N."/>
            <person name="Sisk P."/>
            <person name="Stolte C."/>
            <person name="Sykes S.N."/>
            <person name="Walk T."/>
            <person name="White J."/>
            <person name="Yandava C."/>
            <person name="Straight P."/>
            <person name="Clardy J."/>
            <person name="Hung D."/>
            <person name="Kolter R."/>
            <person name="Mekalanos J."/>
            <person name="Walker S."/>
            <person name="Walsh C.T."/>
            <person name="Wieland B.L.C."/>
            <person name="Ilzarbe M."/>
            <person name="Galagan J."/>
            <person name="Nusbaum C."/>
            <person name="Birren B."/>
        </authorList>
    </citation>
    <scope>NUCLEOTIDE SEQUENCE [LARGE SCALE GENOMIC DNA]</scope>
    <source>
        <strain evidence="3">ATCC 14672 / DSM 40746 / JCM 4963 / KCTC 9882 / NRRL B-12104 / FH 1290</strain>
    </source>
</reference>
<sequence length="834" mass="90491">MGHLRGAEEGAQDLGRAGAEPDEPPGLREGSPAQHQHPVPEQRLQRRPGDPQVLQPGRLLSRPPPIVHADAHHGGRMPTYHEIMTTDLATLTTAADAWDDMAKEFNKQEKAYKRDVHGISMGQTWLGLSADAANRRFDITLKEYQNAQTEAKAIASLLRDAHTQFVDLRGKLKAARQGAVDAGLKVSDQGVVSYDTTQLDEGTRNAYRHDPDFQESVRKSIRSWQDRIDQLVKDVTDADKGVEIAFKAVVVDSDLLDGTSNGFNGRAQGDIEKYEAENAEDIATRLADGKKVSAAELAELDRAFRDNSDSKVFSQALLKGLGPDGTIKLTNELNQLAYDDDKKNKAQYLELQGGLADTIAKATQVPGSVTDAPPGSQKFKDWLASDDGRFYRQWMDSLDKHGTKNYGAGDHPLYGYQSFVSLMQHSSVKYDDQFLYELGDDLIAAEKEQSNIFAPWGASHDGVRADALDGLLGIMSKNPDAATAFFDPAGNGSGSDHVGNSHLKYLLNEREWPQISVPASVTVITTDDPFSRMGLGAALEAAATGHPPLRTGEDPWPDMKHTEAQARVMNSIIKELAPVVDTDEGIHANLRQPLANALGEYGSDTHNILVGVDIDYISAAGGNGYFTEDSSTHLATDAKSLVQVLRGLSEDPAAYSTLEKAELRHISNVLGTMPEGAAHGDIDEKLENLGSGLGTYSAIKEDVINDKRMDKYSEADWKMKAAYHFIGGALTPLYVTTGPVTIAYGDALQRGVDTLTWDLGNSMKADADAEANAQIADTYLNANQQAAYIVDGWAQGRLDIEADSPESQALTTNMLQGRSRGAETAGKYLTDTTN</sequence>
<feature type="compositionally biased region" description="Basic and acidic residues" evidence="1">
    <location>
        <begin position="38"/>
        <end position="49"/>
    </location>
</feature>
<proteinExistence type="predicted"/>
<name>D5ZT69_STRV1</name>
<gene>
    <name evidence="2" type="ORF">SSFG_02019</name>
</gene>
<protein>
    <submittedName>
        <fullName evidence="2">Predicted protein</fullName>
    </submittedName>
</protein>